<dbReference type="Proteomes" id="UP001432322">
    <property type="component" value="Unassembled WGS sequence"/>
</dbReference>
<proteinExistence type="predicted"/>
<comment type="caution">
    <text evidence="2">The sequence shown here is derived from an EMBL/GenBank/DDBJ whole genome shotgun (WGS) entry which is preliminary data.</text>
</comment>
<dbReference type="EMBL" id="BTSY01000006">
    <property type="protein sequence ID" value="GMT34373.1"/>
    <property type="molecule type" value="Genomic_DNA"/>
</dbReference>
<dbReference type="AlphaFoldDB" id="A0AAV5WUQ5"/>
<evidence type="ECO:0000313" key="3">
    <source>
        <dbReference type="Proteomes" id="UP001432322"/>
    </source>
</evidence>
<feature type="non-terminal residue" evidence="2">
    <location>
        <position position="1"/>
    </location>
</feature>
<name>A0AAV5WUQ5_9BILA</name>
<keyword evidence="3" id="KW-1185">Reference proteome</keyword>
<evidence type="ECO:0000256" key="1">
    <source>
        <dbReference type="SAM" id="MobiDB-lite"/>
    </source>
</evidence>
<organism evidence="2 3">
    <name type="scientific">Pristionchus fissidentatus</name>
    <dbReference type="NCBI Taxonomy" id="1538716"/>
    <lineage>
        <taxon>Eukaryota</taxon>
        <taxon>Metazoa</taxon>
        <taxon>Ecdysozoa</taxon>
        <taxon>Nematoda</taxon>
        <taxon>Chromadorea</taxon>
        <taxon>Rhabditida</taxon>
        <taxon>Rhabditina</taxon>
        <taxon>Diplogasteromorpha</taxon>
        <taxon>Diplogasteroidea</taxon>
        <taxon>Neodiplogasteridae</taxon>
        <taxon>Pristionchus</taxon>
    </lineage>
</organism>
<accession>A0AAV5WUQ5</accession>
<sequence>RLRQDLSCVSFVCSRDGRLKSAGVTPHREILPYHQSESRLQPPPHRKALGRGIVPATGVDLVVLHNRRHR</sequence>
<evidence type="ECO:0000313" key="2">
    <source>
        <dbReference type="EMBL" id="GMT34373.1"/>
    </source>
</evidence>
<feature type="region of interest" description="Disordered" evidence="1">
    <location>
        <begin position="32"/>
        <end position="52"/>
    </location>
</feature>
<gene>
    <name evidence="2" type="ORF">PFISCL1PPCAC_25670</name>
</gene>
<protein>
    <submittedName>
        <fullName evidence="2">Uncharacterized protein</fullName>
    </submittedName>
</protein>
<reference evidence="2" key="1">
    <citation type="submission" date="2023-10" db="EMBL/GenBank/DDBJ databases">
        <title>Genome assembly of Pristionchus species.</title>
        <authorList>
            <person name="Yoshida K."/>
            <person name="Sommer R.J."/>
        </authorList>
    </citation>
    <scope>NUCLEOTIDE SEQUENCE</scope>
    <source>
        <strain evidence="2">RS5133</strain>
    </source>
</reference>